<name>A0A4P6EC71_9MICO</name>
<sequence length="537" mass="59830">MVTFNEHETLRRFVLRARRVQAHSIVQNNEELLRHAQGSFDGRIDVTGQMTITRRLPANEEIFESLASRVRPLTVKSEPVHYVKVFDAIEHLIREADVDDALRARLHHLRRAWDASEIQGTQVQAYSVQSARIDGTDVTNRVSDTQLAAAWLYADLVHADAQGPKQEALAFPLRERYAAAVRVFSHMAALTVATLRIVESLRDAQVLALDHSAWEDDVTVGTSELIEEARAYVAPLGSEVPDMRDSLELTKDWSAFTVTELLRQDPANHVRVVLRDDDGDITEAYDAAVARRRPDATFAEWDVLVAGSVVFKFSFDTQGERMTDAHFRGWEVFDSTNDLKLASTRFMLQFHRSTAVAFEVGGSELLSLGPPAIPEKEQRGMEVIAETVEDIVRIERLSRQTFDPCNGRFDDRDRVRLRRARLLLEGHIVHAMRHPVTVTAPEGNPPQVVVVAAGTLNVGGAEVPTPQTVMRHPAMTATETGLAPETGPEAKTYRMEPPPGEQFLAWVPGIAEVSGNEDLLVTASWELIGIDEESFSG</sequence>
<dbReference type="RefSeq" id="WP_129384930.1">
    <property type="nucleotide sequence ID" value="NZ_CP035494.1"/>
</dbReference>
<dbReference type="OrthoDB" id="3196580at2"/>
<proteinExistence type="predicted"/>
<dbReference type="Proteomes" id="UP000293995">
    <property type="component" value="Chromosome"/>
</dbReference>
<keyword evidence="2" id="KW-1185">Reference proteome</keyword>
<protein>
    <submittedName>
        <fullName evidence="1">Uncharacterized protein</fullName>
    </submittedName>
</protein>
<accession>A0A4P6EC71</accession>
<dbReference type="KEGG" id="mprt:ET475_00270"/>
<reference evidence="1 2" key="1">
    <citation type="submission" date="2019-01" db="EMBL/GenBank/DDBJ databases">
        <title>Genome sequencing of strain DFW100M-13.</title>
        <authorList>
            <person name="Heo J."/>
            <person name="Kim S.-J."/>
            <person name="Kim J.-S."/>
            <person name="Hong S.-B."/>
            <person name="Kwon S.-W."/>
        </authorList>
    </citation>
    <scope>NUCLEOTIDE SEQUENCE [LARGE SCALE GENOMIC DNA]</scope>
    <source>
        <strain evidence="1 2">DFW100M-13</strain>
    </source>
</reference>
<dbReference type="AlphaFoldDB" id="A0A4P6EC71"/>
<evidence type="ECO:0000313" key="2">
    <source>
        <dbReference type="Proteomes" id="UP000293995"/>
    </source>
</evidence>
<evidence type="ECO:0000313" key="1">
    <source>
        <dbReference type="EMBL" id="QAY58589.1"/>
    </source>
</evidence>
<organism evidence="1 2">
    <name type="scientific">Microbacterium protaetiae</name>
    <dbReference type="NCBI Taxonomy" id="2509458"/>
    <lineage>
        <taxon>Bacteria</taxon>
        <taxon>Bacillati</taxon>
        <taxon>Actinomycetota</taxon>
        <taxon>Actinomycetes</taxon>
        <taxon>Micrococcales</taxon>
        <taxon>Microbacteriaceae</taxon>
        <taxon>Microbacterium</taxon>
    </lineage>
</organism>
<gene>
    <name evidence="1" type="ORF">ET475_00270</name>
</gene>
<dbReference type="EMBL" id="CP035494">
    <property type="protein sequence ID" value="QAY58589.1"/>
    <property type="molecule type" value="Genomic_DNA"/>
</dbReference>